<proteinExistence type="predicted"/>
<dbReference type="AlphaFoldDB" id="X5DVC3"/>
<dbReference type="OrthoDB" id="1121472at2"/>
<evidence type="ECO:0000313" key="8">
    <source>
        <dbReference type="Proteomes" id="UP000023772"/>
    </source>
</evidence>
<keyword evidence="8" id="KW-1185">Reference proteome</keyword>
<dbReference type="STRING" id="1168034.FH5T_04860"/>
<organism evidence="7 9">
    <name type="scientific">Draconibacterium orientale</name>
    <dbReference type="NCBI Taxonomy" id="1168034"/>
    <lineage>
        <taxon>Bacteria</taxon>
        <taxon>Pseudomonadati</taxon>
        <taxon>Bacteroidota</taxon>
        <taxon>Bacteroidia</taxon>
        <taxon>Marinilabiliales</taxon>
        <taxon>Prolixibacteraceae</taxon>
        <taxon>Draconibacterium</taxon>
    </lineage>
</organism>
<dbReference type="PROSITE" id="PS51296">
    <property type="entry name" value="RIESKE"/>
    <property type="match status" value="1"/>
</dbReference>
<dbReference type="GO" id="GO:0051213">
    <property type="term" value="F:dioxygenase activity"/>
    <property type="evidence" value="ECO:0007669"/>
    <property type="project" value="UniProtKB-KW"/>
</dbReference>
<dbReference type="RefSeq" id="WP_038556312.1">
    <property type="nucleotide sequence ID" value="NZ_FOHT01000021.1"/>
</dbReference>
<evidence type="ECO:0000313" key="6">
    <source>
        <dbReference type="EMBL" id="AHW59145.1"/>
    </source>
</evidence>
<reference evidence="7 9" key="2">
    <citation type="submission" date="2016-10" db="EMBL/GenBank/DDBJ databases">
        <authorList>
            <person name="de Groot N.N."/>
        </authorList>
    </citation>
    <scope>NUCLEOTIDE SEQUENCE [LARGE SCALE GENOMIC DNA]</scope>
    <source>
        <strain evidence="7 9">DSM 25947</strain>
    </source>
</reference>
<evidence type="ECO:0000256" key="2">
    <source>
        <dbReference type="ARBA" id="ARBA00022723"/>
    </source>
</evidence>
<dbReference type="eggNOG" id="COG2146">
    <property type="taxonomic scope" value="Bacteria"/>
</dbReference>
<evidence type="ECO:0000313" key="7">
    <source>
        <dbReference type="EMBL" id="SET72155.1"/>
    </source>
</evidence>
<evidence type="ECO:0000313" key="9">
    <source>
        <dbReference type="Proteomes" id="UP000181981"/>
    </source>
</evidence>
<gene>
    <name evidence="6" type="ORF">FH5T_04860</name>
    <name evidence="7" type="ORF">SAMN05444285_12122</name>
</gene>
<dbReference type="InterPro" id="IPR017941">
    <property type="entry name" value="Rieske_2Fe-2S"/>
</dbReference>
<sequence>MQKSNTGSKAIYSGMKYLFFIALTFLMYSSCNEIASEIPDVWVGLNLDLGLYNELTVPGNSAYFPNQGFGGVIVYCEIEGSYYAFDAACTNEINPSCRVVNDGAVGKCSCCESEYIFIGGTVLKGPAAAPLKQYNTSLSGNILRVYN</sequence>
<keyword evidence="1" id="KW-0001">2Fe-2S</keyword>
<keyword evidence="7" id="KW-0560">Oxidoreductase</keyword>
<evidence type="ECO:0000256" key="4">
    <source>
        <dbReference type="ARBA" id="ARBA00023014"/>
    </source>
</evidence>
<dbReference type="EMBL" id="FOHT01000021">
    <property type="protein sequence ID" value="SET72155.1"/>
    <property type="molecule type" value="Genomic_DNA"/>
</dbReference>
<dbReference type="KEGG" id="dori:FH5T_04860"/>
<dbReference type="HOGENOM" id="CLU_138510_0_0_10"/>
<dbReference type="SUPFAM" id="SSF50022">
    <property type="entry name" value="ISP domain"/>
    <property type="match status" value="1"/>
</dbReference>
<keyword evidence="7" id="KW-0223">Dioxygenase</keyword>
<dbReference type="Gene3D" id="2.102.10.10">
    <property type="entry name" value="Rieske [2Fe-2S] iron-sulphur domain"/>
    <property type="match status" value="1"/>
</dbReference>
<dbReference type="EMBL" id="CP007451">
    <property type="protein sequence ID" value="AHW59145.1"/>
    <property type="molecule type" value="Genomic_DNA"/>
</dbReference>
<feature type="domain" description="Rieske" evidence="5">
    <location>
        <begin position="72"/>
        <end position="145"/>
    </location>
</feature>
<dbReference type="Proteomes" id="UP000181981">
    <property type="component" value="Unassembled WGS sequence"/>
</dbReference>
<dbReference type="Proteomes" id="UP000023772">
    <property type="component" value="Chromosome"/>
</dbReference>
<evidence type="ECO:0000256" key="1">
    <source>
        <dbReference type="ARBA" id="ARBA00022714"/>
    </source>
</evidence>
<name>X5DVC3_9BACT</name>
<dbReference type="InterPro" id="IPR036922">
    <property type="entry name" value="Rieske_2Fe-2S_sf"/>
</dbReference>
<reference evidence="6 8" key="1">
    <citation type="submission" date="2014-03" db="EMBL/GenBank/DDBJ databases">
        <title>Complete genome sequence of a deeply braunched marine Bacteroidia bacterium Draconibacterium orientale type strain FH5T.</title>
        <authorList>
            <person name="Li X."/>
            <person name="Wang X."/>
            <person name="Xie Z."/>
            <person name="Du Z."/>
            <person name="Chen G."/>
        </authorList>
    </citation>
    <scope>NUCLEOTIDE SEQUENCE [LARGE SCALE GENOMIC DNA]</scope>
    <source>
        <strain evidence="6 8">FH5</strain>
    </source>
</reference>
<evidence type="ECO:0000259" key="5">
    <source>
        <dbReference type="PROSITE" id="PS51296"/>
    </source>
</evidence>
<accession>X5DVC3</accession>
<dbReference type="GO" id="GO:0046872">
    <property type="term" value="F:metal ion binding"/>
    <property type="evidence" value="ECO:0007669"/>
    <property type="project" value="UniProtKB-KW"/>
</dbReference>
<evidence type="ECO:0000256" key="3">
    <source>
        <dbReference type="ARBA" id="ARBA00023004"/>
    </source>
</evidence>
<keyword evidence="3" id="KW-0408">Iron</keyword>
<protein>
    <submittedName>
        <fullName evidence="7">Ferredoxin subunit of nitrite reductase or a ring-hydroxylating dioxygenase</fullName>
    </submittedName>
</protein>
<dbReference type="GO" id="GO:0051537">
    <property type="term" value="F:2 iron, 2 sulfur cluster binding"/>
    <property type="evidence" value="ECO:0007669"/>
    <property type="project" value="UniProtKB-KW"/>
</dbReference>
<keyword evidence="4" id="KW-0411">Iron-sulfur</keyword>
<keyword evidence="2" id="KW-0479">Metal-binding</keyword>